<dbReference type="PROSITE" id="PS51257">
    <property type="entry name" value="PROKAR_LIPOPROTEIN"/>
    <property type="match status" value="1"/>
</dbReference>
<gene>
    <name evidence="2" type="ORF">FHS89_002834</name>
</gene>
<protein>
    <recommendedName>
        <fullName evidence="4">Peptidase inhibitor I78 family protein</fullName>
    </recommendedName>
</protein>
<dbReference type="RefSeq" id="WP_184012752.1">
    <property type="nucleotide sequence ID" value="NZ_JACIJS010000009.1"/>
</dbReference>
<accession>A0A840WSZ5</accession>
<organism evidence="2 3">
    <name type="scientific">Rubricella aquisinus</name>
    <dbReference type="NCBI Taxonomy" id="2028108"/>
    <lineage>
        <taxon>Bacteria</taxon>
        <taxon>Pseudomonadati</taxon>
        <taxon>Pseudomonadota</taxon>
        <taxon>Alphaproteobacteria</taxon>
        <taxon>Rhodobacterales</taxon>
        <taxon>Paracoccaceae</taxon>
        <taxon>Rubricella</taxon>
    </lineage>
</organism>
<dbReference type="Pfam" id="PF11720">
    <property type="entry name" value="Inhibitor_I78"/>
    <property type="match status" value="1"/>
</dbReference>
<evidence type="ECO:0000256" key="1">
    <source>
        <dbReference type="SAM" id="SignalP"/>
    </source>
</evidence>
<dbReference type="InterPro" id="IPR021719">
    <property type="entry name" value="Prot_inh_I78"/>
</dbReference>
<feature type="signal peptide" evidence="1">
    <location>
        <begin position="1"/>
        <end position="22"/>
    </location>
</feature>
<dbReference type="AlphaFoldDB" id="A0A840WSZ5"/>
<keyword evidence="3" id="KW-1185">Reference proteome</keyword>
<dbReference type="EMBL" id="JACIJS010000009">
    <property type="protein sequence ID" value="MBB5516792.1"/>
    <property type="molecule type" value="Genomic_DNA"/>
</dbReference>
<evidence type="ECO:0000313" key="3">
    <source>
        <dbReference type="Proteomes" id="UP000553766"/>
    </source>
</evidence>
<evidence type="ECO:0008006" key="4">
    <source>
        <dbReference type="Google" id="ProtNLM"/>
    </source>
</evidence>
<dbReference type="Proteomes" id="UP000553766">
    <property type="component" value="Unassembled WGS sequence"/>
</dbReference>
<evidence type="ECO:0000313" key="2">
    <source>
        <dbReference type="EMBL" id="MBB5516792.1"/>
    </source>
</evidence>
<sequence>MTAMRRLTALSLTCLLTVAACTVEEVTEKPCDADCVKEQSACGAADYAGLIGSNIAAVTLPATLNTRIIGPGMAVTMDYVPTRLNIETDGNGVIIRLYCG</sequence>
<proteinExistence type="predicted"/>
<feature type="chain" id="PRO_5032532710" description="Peptidase inhibitor I78 family protein" evidence="1">
    <location>
        <begin position="23"/>
        <end position="100"/>
    </location>
</feature>
<reference evidence="2 3" key="1">
    <citation type="submission" date="2020-08" db="EMBL/GenBank/DDBJ databases">
        <title>Genomic Encyclopedia of Type Strains, Phase IV (KMG-IV): sequencing the most valuable type-strain genomes for metagenomic binning, comparative biology and taxonomic classification.</title>
        <authorList>
            <person name="Goeker M."/>
        </authorList>
    </citation>
    <scope>NUCLEOTIDE SEQUENCE [LARGE SCALE GENOMIC DNA]</scope>
    <source>
        <strain evidence="2 3">DSM 103377</strain>
    </source>
</reference>
<name>A0A840WSZ5_9RHOB</name>
<keyword evidence="1" id="KW-0732">Signal</keyword>
<comment type="caution">
    <text evidence="2">The sequence shown here is derived from an EMBL/GenBank/DDBJ whole genome shotgun (WGS) entry which is preliminary data.</text>
</comment>
<dbReference type="Gene3D" id="3.30.10.10">
    <property type="entry name" value="Trypsin Inhibitor V, subunit A"/>
    <property type="match status" value="1"/>
</dbReference>